<dbReference type="AlphaFoldDB" id="A0A919A4Y3"/>
<reference evidence="2" key="2">
    <citation type="submission" date="2020-09" db="EMBL/GenBank/DDBJ databases">
        <authorList>
            <person name="Sun Q."/>
            <person name="Ohkuma M."/>
        </authorList>
    </citation>
    <scope>NUCLEOTIDE SEQUENCE</scope>
    <source>
        <strain evidence="2">JCM 4477</strain>
    </source>
</reference>
<feature type="region of interest" description="Disordered" evidence="1">
    <location>
        <begin position="190"/>
        <end position="210"/>
    </location>
</feature>
<keyword evidence="3" id="KW-1185">Reference proteome</keyword>
<dbReference type="Proteomes" id="UP000630718">
    <property type="component" value="Unassembled WGS sequence"/>
</dbReference>
<proteinExistence type="predicted"/>
<feature type="compositionally biased region" description="Gly residues" evidence="1">
    <location>
        <begin position="64"/>
        <end position="98"/>
    </location>
</feature>
<comment type="caution">
    <text evidence="2">The sequence shown here is derived from an EMBL/GenBank/DDBJ whole genome shotgun (WGS) entry which is preliminary data.</text>
</comment>
<dbReference type="EMBL" id="BNBI01000002">
    <property type="protein sequence ID" value="GHE87990.1"/>
    <property type="molecule type" value="Genomic_DNA"/>
</dbReference>
<reference evidence="2" key="1">
    <citation type="journal article" date="2014" name="Int. J. Syst. Evol. Microbiol.">
        <title>Complete genome sequence of Corynebacterium casei LMG S-19264T (=DSM 44701T), isolated from a smear-ripened cheese.</title>
        <authorList>
            <consortium name="US DOE Joint Genome Institute (JGI-PGF)"/>
            <person name="Walter F."/>
            <person name="Albersmeier A."/>
            <person name="Kalinowski J."/>
            <person name="Ruckert C."/>
        </authorList>
    </citation>
    <scope>NUCLEOTIDE SEQUENCE</scope>
    <source>
        <strain evidence="2">JCM 4477</strain>
    </source>
</reference>
<evidence type="ECO:0000313" key="3">
    <source>
        <dbReference type="Proteomes" id="UP000630718"/>
    </source>
</evidence>
<sequence>MVAVGGEAYAAGSVPRAGHRRAACLAPRLRGAALAAVLAGAVTLTATACDAGGGSEGTASGAPSGSGTGAPSGSGSGSPSGSGSGSGGVGNGGAGGSGSASPSSPSASPEGLEGSWLATTDGKAVALVVTGERAGLFATGGTVCGGTATGSRTIRLTCTDGNDDRAAGTVESIGSSTLVVDWRGGVGTETYTRAEGGKLPSGLPTAGPGS</sequence>
<name>A0A919A4Y3_9ACTN</name>
<protein>
    <submittedName>
        <fullName evidence="2">Uncharacterized protein</fullName>
    </submittedName>
</protein>
<feature type="compositionally biased region" description="Low complexity" evidence="1">
    <location>
        <begin position="99"/>
        <end position="115"/>
    </location>
</feature>
<gene>
    <name evidence="2" type="ORF">GCM10018772_09430</name>
</gene>
<organism evidence="2 3">
    <name type="scientific">Streptomyces fumanus</name>
    <dbReference type="NCBI Taxonomy" id="67302"/>
    <lineage>
        <taxon>Bacteria</taxon>
        <taxon>Bacillati</taxon>
        <taxon>Actinomycetota</taxon>
        <taxon>Actinomycetes</taxon>
        <taxon>Kitasatosporales</taxon>
        <taxon>Streptomycetaceae</taxon>
        <taxon>Streptomyces</taxon>
    </lineage>
</organism>
<feature type="region of interest" description="Disordered" evidence="1">
    <location>
        <begin position="53"/>
        <end position="115"/>
    </location>
</feature>
<evidence type="ECO:0000313" key="2">
    <source>
        <dbReference type="EMBL" id="GHE87990.1"/>
    </source>
</evidence>
<accession>A0A919A4Y3</accession>
<evidence type="ECO:0000256" key="1">
    <source>
        <dbReference type="SAM" id="MobiDB-lite"/>
    </source>
</evidence>